<sequence>MPGPNSRVEQLLGEYGVGANSWIEDIFKSDTDRLLLAILLEQREQDLIEALDDASSEYTDEDSGTQYYVQKFTVTQSGPPENLSDDQGRLDFGFEASTVDLRFSDSIEVAFKPEATSNRVIEYRKQDKHAEDIPVETQTMGVVRADSATSDPTVWVEAWP</sequence>
<evidence type="ECO:0000313" key="2">
    <source>
        <dbReference type="Proteomes" id="UP001596395"/>
    </source>
</evidence>
<dbReference type="Proteomes" id="UP001596395">
    <property type="component" value="Unassembled WGS sequence"/>
</dbReference>
<comment type="caution">
    <text evidence="1">The sequence shown here is derived from an EMBL/GenBank/DDBJ whole genome shotgun (WGS) entry which is preliminary data.</text>
</comment>
<dbReference type="EMBL" id="JBHSXN010000002">
    <property type="protein sequence ID" value="MFC6953522.1"/>
    <property type="molecule type" value="Genomic_DNA"/>
</dbReference>
<organism evidence="1 2">
    <name type="scientific">Halorubellus litoreus</name>
    <dbReference type="NCBI Taxonomy" id="755308"/>
    <lineage>
        <taxon>Archaea</taxon>
        <taxon>Methanobacteriati</taxon>
        <taxon>Methanobacteriota</taxon>
        <taxon>Stenosarchaea group</taxon>
        <taxon>Halobacteria</taxon>
        <taxon>Halobacteriales</taxon>
        <taxon>Halorubellaceae</taxon>
        <taxon>Halorubellus</taxon>
    </lineage>
</organism>
<protein>
    <submittedName>
        <fullName evidence="1">Uncharacterized protein</fullName>
    </submittedName>
</protein>
<dbReference type="RefSeq" id="WP_336350480.1">
    <property type="nucleotide sequence ID" value="NZ_JAZAQL010000002.1"/>
</dbReference>
<accession>A0ABD5VK12</accession>
<evidence type="ECO:0000313" key="1">
    <source>
        <dbReference type="EMBL" id="MFC6953522.1"/>
    </source>
</evidence>
<proteinExistence type="predicted"/>
<name>A0ABD5VK12_9EURY</name>
<keyword evidence="2" id="KW-1185">Reference proteome</keyword>
<gene>
    <name evidence="1" type="ORF">ACFQGB_11675</name>
</gene>
<dbReference type="AlphaFoldDB" id="A0ABD5VK12"/>
<reference evidence="1 2" key="1">
    <citation type="journal article" date="2019" name="Int. J. Syst. Evol. Microbiol.">
        <title>The Global Catalogue of Microorganisms (GCM) 10K type strain sequencing project: providing services to taxonomists for standard genome sequencing and annotation.</title>
        <authorList>
            <consortium name="The Broad Institute Genomics Platform"/>
            <consortium name="The Broad Institute Genome Sequencing Center for Infectious Disease"/>
            <person name="Wu L."/>
            <person name="Ma J."/>
        </authorList>
    </citation>
    <scope>NUCLEOTIDE SEQUENCE [LARGE SCALE GENOMIC DNA]</scope>
    <source>
        <strain evidence="1 2">GX26</strain>
    </source>
</reference>